<dbReference type="Proteomes" id="UP000576729">
    <property type="component" value="Unassembled WGS sequence"/>
</dbReference>
<dbReference type="AlphaFoldDB" id="A0A7L4KZH1"/>
<keyword evidence="11" id="KW-1185">Reference proteome</keyword>
<evidence type="ECO:0000313" key="10">
    <source>
        <dbReference type="EMBL" id="NXY58392.1"/>
    </source>
</evidence>
<proteinExistence type="predicted"/>
<evidence type="ECO:0000256" key="1">
    <source>
        <dbReference type="ARBA" id="ARBA00022723"/>
    </source>
</evidence>
<evidence type="ECO:0000256" key="2">
    <source>
        <dbReference type="ARBA" id="ARBA00022771"/>
    </source>
</evidence>
<dbReference type="Gene3D" id="3.30.40.10">
    <property type="entry name" value="Zinc/RING finger domain, C3HC4 (zinc finger)"/>
    <property type="match status" value="1"/>
</dbReference>
<dbReference type="SMART" id="SM00336">
    <property type="entry name" value="BBOX"/>
    <property type="match status" value="1"/>
</dbReference>
<dbReference type="SUPFAM" id="SSF49899">
    <property type="entry name" value="Concanavalin A-like lectins/glucanases"/>
    <property type="match status" value="1"/>
</dbReference>
<dbReference type="Pfam" id="PF00622">
    <property type="entry name" value="SPRY"/>
    <property type="match status" value="1"/>
</dbReference>
<dbReference type="InterPro" id="IPR001841">
    <property type="entry name" value="Znf_RING"/>
</dbReference>
<dbReference type="SUPFAM" id="SSF57845">
    <property type="entry name" value="B-box zinc-binding domain"/>
    <property type="match status" value="1"/>
</dbReference>
<keyword evidence="3" id="KW-0862">Zinc</keyword>
<reference evidence="10 11" key="1">
    <citation type="submission" date="2019-09" db="EMBL/GenBank/DDBJ databases">
        <title>Bird 10,000 Genomes (B10K) Project - Family phase.</title>
        <authorList>
            <person name="Zhang G."/>
        </authorList>
    </citation>
    <scope>NUCLEOTIDE SEQUENCE [LARGE SCALE GENOMIC DNA]</scope>
    <source>
        <strain evidence="10">B10K-OTA-212792</strain>
        <tissue evidence="10">Blood</tissue>
    </source>
</reference>
<feature type="region of interest" description="Disordered" evidence="6">
    <location>
        <begin position="310"/>
        <end position="357"/>
    </location>
</feature>
<evidence type="ECO:0000256" key="6">
    <source>
        <dbReference type="SAM" id="MobiDB-lite"/>
    </source>
</evidence>
<feature type="domain" description="B box-type" evidence="8">
    <location>
        <begin position="95"/>
        <end position="136"/>
    </location>
</feature>
<name>A0A7L4KZH1_9CORV</name>
<evidence type="ECO:0000256" key="3">
    <source>
        <dbReference type="ARBA" id="ARBA00022833"/>
    </source>
</evidence>
<feature type="domain" description="B30.2/SPRY" evidence="9">
    <location>
        <begin position="282"/>
        <end position="477"/>
    </location>
</feature>
<dbReference type="PRINTS" id="PR01407">
    <property type="entry name" value="BUTYPHLNCDUF"/>
</dbReference>
<dbReference type="InterPro" id="IPR013083">
    <property type="entry name" value="Znf_RING/FYVE/PHD"/>
</dbReference>
<dbReference type="InterPro" id="IPR017907">
    <property type="entry name" value="Znf_RING_CS"/>
</dbReference>
<keyword evidence="5" id="KW-0175">Coiled coil</keyword>
<dbReference type="InterPro" id="IPR043136">
    <property type="entry name" value="B30.2/SPRY_sf"/>
</dbReference>
<dbReference type="InterPro" id="IPR013320">
    <property type="entry name" value="ConA-like_dom_sf"/>
</dbReference>
<dbReference type="CDD" id="cd16594">
    <property type="entry name" value="RING-HC_TRIM7-like_C-IV"/>
    <property type="match status" value="1"/>
</dbReference>
<evidence type="ECO:0000256" key="5">
    <source>
        <dbReference type="SAM" id="Coils"/>
    </source>
</evidence>
<evidence type="ECO:0000259" key="8">
    <source>
        <dbReference type="PROSITE" id="PS50119"/>
    </source>
</evidence>
<dbReference type="PROSITE" id="PS50089">
    <property type="entry name" value="ZF_RING_2"/>
    <property type="match status" value="1"/>
</dbReference>
<dbReference type="Pfam" id="PF00643">
    <property type="entry name" value="zf-B_box"/>
    <property type="match status" value="1"/>
</dbReference>
<dbReference type="InterPro" id="IPR003879">
    <property type="entry name" value="Butyrophylin_SPRY"/>
</dbReference>
<dbReference type="Pfam" id="PF15227">
    <property type="entry name" value="zf-C3HC4_4"/>
    <property type="match status" value="1"/>
</dbReference>
<dbReference type="SMART" id="SM00184">
    <property type="entry name" value="RING"/>
    <property type="match status" value="1"/>
</dbReference>
<gene>
    <name evidence="10" type="primary">Trim27</name>
    <name evidence="10" type="ORF">CALWIL_R06324</name>
</gene>
<dbReference type="GO" id="GO:0008270">
    <property type="term" value="F:zinc ion binding"/>
    <property type="evidence" value="ECO:0007669"/>
    <property type="project" value="UniProtKB-KW"/>
</dbReference>
<evidence type="ECO:0000259" key="7">
    <source>
        <dbReference type="PROSITE" id="PS50089"/>
    </source>
</evidence>
<feature type="non-terminal residue" evidence="10">
    <location>
        <position position="1"/>
    </location>
</feature>
<feature type="coiled-coil region" evidence="5">
    <location>
        <begin position="223"/>
        <end position="283"/>
    </location>
</feature>
<protein>
    <submittedName>
        <fullName evidence="10">TRI27 protein</fullName>
    </submittedName>
</protein>
<dbReference type="EMBL" id="VWPU01009093">
    <property type="protein sequence ID" value="NXY58392.1"/>
    <property type="molecule type" value="Genomic_DNA"/>
</dbReference>
<dbReference type="SUPFAM" id="SSF57850">
    <property type="entry name" value="RING/U-box"/>
    <property type="match status" value="1"/>
</dbReference>
<dbReference type="PROSITE" id="PS50119">
    <property type="entry name" value="ZF_BBOX"/>
    <property type="match status" value="1"/>
</dbReference>
<sequence>MDAPSARDALPSEASCPICLEYFRDPVSIHCGHHFCRSCIERCWEWPTAGFACPRCRDTAPERSLRPSRELARVLEIARRLSRGEALGIGDQEEEEEEGCQRHREPLEVFCKEDGALLCAICRESRAHRAHTVLPVPEVVREYKGQIQAWLQALKDDRDKLLEFREAEMRRNWEYLEKTEAERQRILSQFQGLRLSLEEHSRHLLARLGDLERDIGKVQEENVTSLTKEISRLDTRVQELEEKCRQPARTFLQENLQLPPLPLPELEKKIHHFREENILLEETLRSFQEGRIHEIPSGAVTVTLDPSTAHPHLLVAPDGSSVTWESAQDPPGDGPGPGPGPPPGDGPGTDPSVLGREGVMSGRRCWDVQVAPAGSWALGVATETPGSGGETPGSAEWELWSMGLCQGQFWALTSLERIPLFSIQAPRRVRVALDYERGQVAFFDADKRSLIFAFPAASFKGQSVHPWFLVWGEGSRI</sequence>
<dbReference type="CDD" id="cd19760">
    <property type="entry name" value="Bbox2_TRIM4-like"/>
    <property type="match status" value="1"/>
</dbReference>
<dbReference type="InterPro" id="IPR001870">
    <property type="entry name" value="B30.2/SPRY"/>
</dbReference>
<evidence type="ECO:0000256" key="4">
    <source>
        <dbReference type="PROSITE-ProRule" id="PRU00024"/>
    </source>
</evidence>
<dbReference type="Gene3D" id="3.30.160.60">
    <property type="entry name" value="Classic Zinc Finger"/>
    <property type="match status" value="1"/>
</dbReference>
<dbReference type="PANTHER" id="PTHR24103">
    <property type="entry name" value="E3 UBIQUITIN-PROTEIN LIGASE TRIM"/>
    <property type="match status" value="1"/>
</dbReference>
<feature type="non-terminal residue" evidence="10">
    <location>
        <position position="477"/>
    </location>
</feature>
<dbReference type="Gene3D" id="2.60.120.920">
    <property type="match status" value="1"/>
</dbReference>
<dbReference type="InterPro" id="IPR000315">
    <property type="entry name" value="Znf_B-box"/>
</dbReference>
<dbReference type="InterPro" id="IPR003877">
    <property type="entry name" value="SPRY_dom"/>
</dbReference>
<feature type="compositionally biased region" description="Pro residues" evidence="6">
    <location>
        <begin position="332"/>
        <end position="345"/>
    </location>
</feature>
<keyword evidence="2 4" id="KW-0863">Zinc-finger</keyword>
<keyword evidence="1" id="KW-0479">Metal-binding</keyword>
<accession>A0A7L4KZH1</accession>
<feature type="domain" description="RING-type" evidence="7">
    <location>
        <begin position="16"/>
        <end position="57"/>
    </location>
</feature>
<dbReference type="PROSITE" id="PS50188">
    <property type="entry name" value="B302_SPRY"/>
    <property type="match status" value="1"/>
</dbReference>
<evidence type="ECO:0000259" key="9">
    <source>
        <dbReference type="PROSITE" id="PS50188"/>
    </source>
</evidence>
<evidence type="ECO:0000313" key="11">
    <source>
        <dbReference type="Proteomes" id="UP000576729"/>
    </source>
</evidence>
<dbReference type="InterPro" id="IPR050143">
    <property type="entry name" value="TRIM/RBCC"/>
</dbReference>
<comment type="caution">
    <text evidence="10">The sequence shown here is derived from an EMBL/GenBank/DDBJ whole genome shotgun (WGS) entry which is preliminary data.</text>
</comment>
<dbReference type="PROSITE" id="PS00518">
    <property type="entry name" value="ZF_RING_1"/>
    <property type="match status" value="1"/>
</dbReference>
<organism evidence="10 11">
    <name type="scientific">Callaeas wilsoni</name>
    <name type="common">North Island kokako</name>
    <dbReference type="NCBI Taxonomy" id="1347786"/>
    <lineage>
        <taxon>Eukaryota</taxon>
        <taxon>Metazoa</taxon>
        <taxon>Chordata</taxon>
        <taxon>Craniata</taxon>
        <taxon>Vertebrata</taxon>
        <taxon>Euteleostomi</taxon>
        <taxon>Archelosauria</taxon>
        <taxon>Archosauria</taxon>
        <taxon>Dinosauria</taxon>
        <taxon>Saurischia</taxon>
        <taxon>Theropoda</taxon>
        <taxon>Coelurosauria</taxon>
        <taxon>Aves</taxon>
        <taxon>Neognathae</taxon>
        <taxon>Neoaves</taxon>
        <taxon>Telluraves</taxon>
        <taxon>Australaves</taxon>
        <taxon>Passeriformes</taxon>
        <taxon>Corvoidea</taxon>
        <taxon>Callaeidae</taxon>
        <taxon>Callaeas</taxon>
    </lineage>
</organism>
<dbReference type="SMART" id="SM00449">
    <property type="entry name" value="SPRY"/>
    <property type="match status" value="1"/>
</dbReference>